<dbReference type="Gene3D" id="2.30.30.40">
    <property type="entry name" value="SH3 Domains"/>
    <property type="match status" value="1"/>
</dbReference>
<keyword evidence="1 2" id="KW-0728">SH3 domain</keyword>
<evidence type="ECO:0000256" key="3">
    <source>
        <dbReference type="SAM" id="MobiDB-lite"/>
    </source>
</evidence>
<dbReference type="Proteomes" id="UP000038830">
    <property type="component" value="Unassembled WGS sequence"/>
</dbReference>
<accession>A0A0H5CGT3</accession>
<evidence type="ECO:0000313" key="5">
    <source>
        <dbReference type="EMBL" id="CEP23764.1"/>
    </source>
</evidence>
<dbReference type="SUPFAM" id="SSF50044">
    <property type="entry name" value="SH3-domain"/>
    <property type="match status" value="1"/>
</dbReference>
<dbReference type="SMART" id="SM00326">
    <property type="entry name" value="SH3"/>
    <property type="match status" value="1"/>
</dbReference>
<sequence>MSISVRDFAYSSDCELHYSSFEPADEPPWEDETGEEDGEIAGSAVALFDFTPENDNEIGLTMGQIVWINYRYGQGWLVAEDDQGEIGLVPEEYVQLLESQQSEGQQWKSQQWKSDESEAEGEARQMYAELTERESDWEDEEVGEESGKGSVPRYTSRDDDDTTITTIDIGTDNLQTTDGTNLIKDLSI</sequence>
<feature type="region of interest" description="Disordered" evidence="3">
    <location>
        <begin position="99"/>
        <end position="165"/>
    </location>
</feature>
<proteinExistence type="predicted"/>
<protein>
    <submittedName>
        <fullName evidence="5">NBP2 protein</fullName>
    </submittedName>
</protein>
<feature type="compositionally biased region" description="Acidic residues" evidence="3">
    <location>
        <begin position="135"/>
        <end position="144"/>
    </location>
</feature>
<dbReference type="PROSITE" id="PS50002">
    <property type="entry name" value="SH3"/>
    <property type="match status" value="1"/>
</dbReference>
<evidence type="ECO:0000256" key="1">
    <source>
        <dbReference type="ARBA" id="ARBA00022443"/>
    </source>
</evidence>
<feature type="domain" description="SH3" evidence="4">
    <location>
        <begin position="39"/>
        <end position="99"/>
    </location>
</feature>
<dbReference type="Pfam" id="PF14604">
    <property type="entry name" value="SH3_9"/>
    <property type="match status" value="1"/>
</dbReference>
<organism evidence="5 6">
    <name type="scientific">Cyberlindnera jadinii (strain ATCC 18201 / CBS 1600 / BCRC 20928 / JCM 3617 / NBRC 0987 / NRRL Y-1542)</name>
    <name type="common">Torula yeast</name>
    <name type="synonym">Candida utilis</name>
    <dbReference type="NCBI Taxonomy" id="983966"/>
    <lineage>
        <taxon>Eukaryota</taxon>
        <taxon>Fungi</taxon>
        <taxon>Dikarya</taxon>
        <taxon>Ascomycota</taxon>
        <taxon>Saccharomycotina</taxon>
        <taxon>Saccharomycetes</taxon>
        <taxon>Phaffomycetales</taxon>
        <taxon>Phaffomycetaceae</taxon>
        <taxon>Cyberlindnera</taxon>
    </lineage>
</organism>
<dbReference type="InterPro" id="IPR036028">
    <property type="entry name" value="SH3-like_dom_sf"/>
</dbReference>
<dbReference type="InterPro" id="IPR001452">
    <property type="entry name" value="SH3_domain"/>
</dbReference>
<evidence type="ECO:0000313" key="6">
    <source>
        <dbReference type="Proteomes" id="UP000038830"/>
    </source>
</evidence>
<evidence type="ECO:0000256" key="2">
    <source>
        <dbReference type="PROSITE-ProRule" id="PRU00192"/>
    </source>
</evidence>
<reference evidence="6" key="1">
    <citation type="journal article" date="2015" name="J. Biotechnol.">
        <title>The structure of the Cyberlindnera jadinii genome and its relation to Candida utilis analyzed by the occurrence of single nucleotide polymorphisms.</title>
        <authorList>
            <person name="Rupp O."/>
            <person name="Brinkrolf K."/>
            <person name="Buerth C."/>
            <person name="Kunigo M."/>
            <person name="Schneider J."/>
            <person name="Jaenicke S."/>
            <person name="Goesmann A."/>
            <person name="Puehler A."/>
            <person name="Jaeger K.-E."/>
            <person name="Ernst J.F."/>
        </authorList>
    </citation>
    <scope>NUCLEOTIDE SEQUENCE [LARGE SCALE GENOMIC DNA]</scope>
    <source>
        <strain evidence="6">ATCC 18201 / CBS 1600 / BCRC 20928 / JCM 3617 / NBRC 0987 / NRRL Y-1542</strain>
    </source>
</reference>
<evidence type="ECO:0000259" key="4">
    <source>
        <dbReference type="PROSITE" id="PS50002"/>
    </source>
</evidence>
<dbReference type="EMBL" id="CDQK01000005">
    <property type="protein sequence ID" value="CEP23764.1"/>
    <property type="molecule type" value="Genomic_DNA"/>
</dbReference>
<gene>
    <name evidence="5" type="primary">NBP2</name>
    <name evidence="5" type="ORF">BN1211_4421</name>
</gene>
<dbReference type="AlphaFoldDB" id="A0A0H5CGT3"/>
<feature type="compositionally biased region" description="Low complexity" evidence="3">
    <location>
        <begin position="99"/>
        <end position="112"/>
    </location>
</feature>
<name>A0A0H5CGT3_CYBJN</name>